<dbReference type="Gene3D" id="3.30.2130.10">
    <property type="entry name" value="VC0802-like"/>
    <property type="match status" value="2"/>
</dbReference>
<dbReference type="GO" id="GO:0046394">
    <property type="term" value="P:carboxylic acid biosynthetic process"/>
    <property type="evidence" value="ECO:0007669"/>
    <property type="project" value="UniProtKB-ARBA"/>
</dbReference>
<comment type="caution">
    <text evidence="3">The sequence shown here is derived from an EMBL/GenBank/DDBJ whole genome shotgun (WGS) entry which is preliminary data.</text>
</comment>
<feature type="compositionally biased region" description="Low complexity" evidence="1">
    <location>
        <begin position="327"/>
        <end position="344"/>
    </location>
</feature>
<keyword evidence="4" id="KW-1185">Reference proteome</keyword>
<feature type="compositionally biased region" description="Basic residues" evidence="1">
    <location>
        <begin position="249"/>
        <end position="260"/>
    </location>
</feature>
<proteinExistence type="predicted"/>
<feature type="region of interest" description="Disordered" evidence="1">
    <location>
        <begin position="69"/>
        <end position="92"/>
    </location>
</feature>
<evidence type="ECO:0000259" key="2">
    <source>
        <dbReference type="Pfam" id="PF13840"/>
    </source>
</evidence>
<feature type="region of interest" description="Disordered" evidence="1">
    <location>
        <begin position="240"/>
        <end position="267"/>
    </location>
</feature>
<evidence type="ECO:0000313" key="3">
    <source>
        <dbReference type="EMBL" id="KAG1815650.1"/>
    </source>
</evidence>
<dbReference type="GeneID" id="64629801"/>
<dbReference type="SUPFAM" id="SSF55021">
    <property type="entry name" value="ACT-like"/>
    <property type="match status" value="1"/>
</dbReference>
<dbReference type="RefSeq" id="XP_041192581.1">
    <property type="nucleotide sequence ID" value="XM_041335784.1"/>
</dbReference>
<sequence>MAEPSSNVTVSLLPVSLSLVHIPRSRLPQLLHPVLRQILQPNPTFINVTCNEIELSLFAESHMLADFEPVARRDRQRQRSRSGSGSSTKRAQPVLPQDHLEISYEKWNVLQIDSHSDQLDSSGARVHELSAPLAAAGISILYQSSYLSDFIFVKESRLQEVMSLLGSTGFDLYSSDPELLTSRVVSPMLSPISPDDSSIPDVAQDITVESGAILTRTRNSLDTVSAAAITLQYINLTASPDDSPASSPTHHKPPSRHKSHSPTSGEVRVLTPNLACVGLSDDSVDTWGLKIVKLVAFPELIPVKEQPSRSRKSQSRNAHPTHGVLLSSSSRNRYPDSSDSFSSSSDDDDEEGYFSHSPLGNLSSTSLQSSAASRSFPDLSISIPSQTGPFKRPAKHIVAPLAPLSPLESKPASHRRPTFHHMDASVTIKKPADETIRGMVPFFSFTRTQEGTSLTTDVSLLAALFPPNERHMMICAGELDALDAQSSSTDSDSEDDEDTVSSGGALKCLQIDLRRFGLDKHGLVNRFSRVLEQNGINHMYSSTYKTANLLVRISALIMCFVVTNPVLVFTTKMIQATPGAAYISHTFNPLCHTQGV</sequence>
<gene>
    <name evidence="3" type="ORF">BJ212DRAFT_1357721</name>
</gene>
<evidence type="ECO:0000313" key="4">
    <source>
        <dbReference type="Proteomes" id="UP000807769"/>
    </source>
</evidence>
<dbReference type="Pfam" id="PF13840">
    <property type="entry name" value="ACT_7"/>
    <property type="match status" value="1"/>
</dbReference>
<dbReference type="PANTHER" id="PTHR31131:SF6">
    <property type="entry name" value="CASTOR ACT DOMAIN-CONTAINING PROTEIN"/>
    <property type="match status" value="1"/>
</dbReference>
<dbReference type="PANTHER" id="PTHR31131">
    <property type="entry name" value="CHROMOSOME 1, WHOLE GENOME SHOTGUN SEQUENCE"/>
    <property type="match status" value="1"/>
</dbReference>
<dbReference type="EMBL" id="JABBWG010000018">
    <property type="protein sequence ID" value="KAG1815650.1"/>
    <property type="molecule type" value="Genomic_DNA"/>
</dbReference>
<dbReference type="Proteomes" id="UP000807769">
    <property type="component" value="Unassembled WGS sequence"/>
</dbReference>
<dbReference type="GO" id="GO:0006520">
    <property type="term" value="P:amino acid metabolic process"/>
    <property type="evidence" value="ECO:0007669"/>
    <property type="project" value="UniProtKB-ARBA"/>
</dbReference>
<dbReference type="AlphaFoldDB" id="A0A9P7JD95"/>
<dbReference type="InterPro" id="IPR045865">
    <property type="entry name" value="ACT-like_dom_sf"/>
</dbReference>
<protein>
    <recommendedName>
        <fullName evidence="2">CASTOR ACT domain-containing protein</fullName>
    </recommendedName>
</protein>
<accession>A0A9P7JD95</accession>
<feature type="domain" description="CASTOR ACT" evidence="2">
    <location>
        <begin position="104"/>
        <end position="165"/>
    </location>
</feature>
<dbReference type="InterPro" id="IPR051719">
    <property type="entry name" value="CASTOR_mTORC1"/>
</dbReference>
<feature type="region of interest" description="Disordered" evidence="1">
    <location>
        <begin position="304"/>
        <end position="366"/>
    </location>
</feature>
<organism evidence="3 4">
    <name type="scientific">Suillus subaureus</name>
    <dbReference type="NCBI Taxonomy" id="48587"/>
    <lineage>
        <taxon>Eukaryota</taxon>
        <taxon>Fungi</taxon>
        <taxon>Dikarya</taxon>
        <taxon>Basidiomycota</taxon>
        <taxon>Agaricomycotina</taxon>
        <taxon>Agaricomycetes</taxon>
        <taxon>Agaricomycetidae</taxon>
        <taxon>Boletales</taxon>
        <taxon>Suillineae</taxon>
        <taxon>Suillaceae</taxon>
        <taxon>Suillus</taxon>
    </lineage>
</organism>
<dbReference type="InterPro" id="IPR027795">
    <property type="entry name" value="CASTOR_ACT_dom"/>
</dbReference>
<evidence type="ECO:0000256" key="1">
    <source>
        <dbReference type="SAM" id="MobiDB-lite"/>
    </source>
</evidence>
<name>A0A9P7JD95_9AGAM</name>
<reference evidence="3" key="1">
    <citation type="journal article" date="2020" name="New Phytol.">
        <title>Comparative genomics reveals dynamic genome evolution in host specialist ectomycorrhizal fungi.</title>
        <authorList>
            <person name="Lofgren L.A."/>
            <person name="Nguyen N.H."/>
            <person name="Vilgalys R."/>
            <person name="Ruytinx J."/>
            <person name="Liao H.L."/>
            <person name="Branco S."/>
            <person name="Kuo A."/>
            <person name="LaButti K."/>
            <person name="Lipzen A."/>
            <person name="Andreopoulos W."/>
            <person name="Pangilinan J."/>
            <person name="Riley R."/>
            <person name="Hundley H."/>
            <person name="Na H."/>
            <person name="Barry K."/>
            <person name="Grigoriev I.V."/>
            <person name="Stajich J.E."/>
            <person name="Kennedy P.G."/>
        </authorList>
    </citation>
    <scope>NUCLEOTIDE SEQUENCE</scope>
    <source>
        <strain evidence="3">MN1</strain>
    </source>
</reference>
<dbReference type="OrthoDB" id="58529at2759"/>